<dbReference type="EMBL" id="LHQQ01000029">
    <property type="protein sequence ID" value="KOS46387.1"/>
    <property type="molecule type" value="Genomic_DNA"/>
</dbReference>
<dbReference type="Proteomes" id="UP000037696">
    <property type="component" value="Unassembled WGS sequence"/>
</dbReference>
<evidence type="ECO:0000313" key="2">
    <source>
        <dbReference type="Proteomes" id="UP000037696"/>
    </source>
</evidence>
<dbReference type="AlphaFoldDB" id="A0A0M8P9M0"/>
<protein>
    <submittedName>
        <fullName evidence="1">Uncharacterized protein</fullName>
    </submittedName>
</protein>
<organism evidence="1 2">
    <name type="scientific">Penicillium nordicum</name>
    <dbReference type="NCBI Taxonomy" id="229535"/>
    <lineage>
        <taxon>Eukaryota</taxon>
        <taxon>Fungi</taxon>
        <taxon>Dikarya</taxon>
        <taxon>Ascomycota</taxon>
        <taxon>Pezizomycotina</taxon>
        <taxon>Eurotiomycetes</taxon>
        <taxon>Eurotiomycetidae</taxon>
        <taxon>Eurotiales</taxon>
        <taxon>Aspergillaceae</taxon>
        <taxon>Penicillium</taxon>
    </lineage>
</organism>
<comment type="caution">
    <text evidence="1">The sequence shown here is derived from an EMBL/GenBank/DDBJ whole genome shotgun (WGS) entry which is preliminary data.</text>
</comment>
<sequence length="73" mass="8319">MAADLNTVKELFVDEEQSIPPMKLAKRQLATIVDAWNELKSYAESYIEHAFMTTDPEVVTIEKYLVDLGSRTN</sequence>
<keyword evidence="2" id="KW-1185">Reference proteome</keyword>
<gene>
    <name evidence="1" type="ORF">ACN38_g2617</name>
</gene>
<proteinExistence type="predicted"/>
<evidence type="ECO:0000313" key="1">
    <source>
        <dbReference type="EMBL" id="KOS46387.1"/>
    </source>
</evidence>
<name>A0A0M8P9M0_9EURO</name>
<accession>A0A0M8P9M0</accession>
<reference evidence="1 2" key="1">
    <citation type="submission" date="2015-08" db="EMBL/GenBank/DDBJ databases">
        <title>Genome sequencing of Penicillium nordicum.</title>
        <authorList>
            <person name="Nguyen H.D."/>
            <person name="Seifert K.A."/>
        </authorList>
    </citation>
    <scope>NUCLEOTIDE SEQUENCE [LARGE SCALE GENOMIC DNA]</scope>
    <source>
        <strain evidence="1 2">DAOMC 185683</strain>
    </source>
</reference>